<dbReference type="RefSeq" id="WP_157300644.1">
    <property type="nucleotide sequence ID" value="NZ_BAAAZB010000005.1"/>
</dbReference>
<accession>A0A6N8JC30</accession>
<gene>
    <name evidence="2" type="ORF">GO495_15560</name>
</gene>
<dbReference type="InterPro" id="IPR037053">
    <property type="entry name" value="Phage_tail_collar_dom_sf"/>
</dbReference>
<dbReference type="EMBL" id="WRXO01000004">
    <property type="protein sequence ID" value="MVT42008.1"/>
    <property type="molecule type" value="Genomic_DNA"/>
</dbReference>
<organism evidence="2 3">
    <name type="scientific">Chitinophaga oryziterrae</name>
    <dbReference type="NCBI Taxonomy" id="1031224"/>
    <lineage>
        <taxon>Bacteria</taxon>
        <taxon>Pseudomonadati</taxon>
        <taxon>Bacteroidota</taxon>
        <taxon>Chitinophagia</taxon>
        <taxon>Chitinophagales</taxon>
        <taxon>Chitinophagaceae</taxon>
        <taxon>Chitinophaga</taxon>
    </lineage>
</organism>
<name>A0A6N8JC30_9BACT</name>
<dbReference type="OrthoDB" id="9810174at2"/>
<dbReference type="InterPro" id="IPR011083">
    <property type="entry name" value="Phage_tail_collar_dom"/>
</dbReference>
<reference evidence="2 3" key="1">
    <citation type="submission" date="2019-12" db="EMBL/GenBank/DDBJ databases">
        <title>The draft genomic sequence of strain Chitinophaga oryziterrae JCM 16595.</title>
        <authorList>
            <person name="Zhang X."/>
        </authorList>
    </citation>
    <scope>NUCLEOTIDE SEQUENCE [LARGE SCALE GENOMIC DNA]</scope>
    <source>
        <strain evidence="2 3">JCM 16595</strain>
    </source>
</reference>
<proteinExistence type="predicted"/>
<dbReference type="Proteomes" id="UP000468388">
    <property type="component" value="Unassembled WGS sequence"/>
</dbReference>
<dbReference type="Pfam" id="PF07484">
    <property type="entry name" value="Collar"/>
    <property type="match status" value="1"/>
</dbReference>
<sequence length="193" mass="19618">MDPYVGEIRVFAGNFAPVGWALCDGSLLNVSDNQILFAVLGTVYGGNGTTTFGLPDLRLKVPVGTGTISTAGGTGTYALASKGGAAQVALNSTTLPSHTHVFQAANIAATTGSPSNALLAKTNGNNSTLTPPYPDVTLYTTLPLPDGGTTTTNGALANGTCQPTGGSQPHDNLMPYISFNYIIAVNGIFPQPS</sequence>
<evidence type="ECO:0000313" key="3">
    <source>
        <dbReference type="Proteomes" id="UP000468388"/>
    </source>
</evidence>
<evidence type="ECO:0000259" key="1">
    <source>
        <dbReference type="Pfam" id="PF07484"/>
    </source>
</evidence>
<protein>
    <submittedName>
        <fullName evidence="2">Phage tail protein</fullName>
    </submittedName>
</protein>
<feature type="domain" description="Phage tail collar" evidence="1">
    <location>
        <begin position="6"/>
        <end position="62"/>
    </location>
</feature>
<dbReference type="SUPFAM" id="SSF88874">
    <property type="entry name" value="Receptor-binding domain of short tail fibre protein gp12"/>
    <property type="match status" value="1"/>
</dbReference>
<keyword evidence="3" id="KW-1185">Reference proteome</keyword>
<evidence type="ECO:0000313" key="2">
    <source>
        <dbReference type="EMBL" id="MVT42008.1"/>
    </source>
</evidence>
<dbReference type="AlphaFoldDB" id="A0A6N8JC30"/>
<comment type="caution">
    <text evidence="2">The sequence shown here is derived from an EMBL/GenBank/DDBJ whole genome shotgun (WGS) entry which is preliminary data.</text>
</comment>
<dbReference type="Gene3D" id="3.90.1340.10">
    <property type="entry name" value="Phage tail collar domain"/>
    <property type="match status" value="1"/>
</dbReference>